<dbReference type="InterPro" id="IPR005714">
    <property type="entry name" value="ATPase_T3SS_FliI/YscN"/>
</dbReference>
<dbReference type="Pfam" id="PF18269">
    <property type="entry name" value="T3SS_ATPase_C"/>
    <property type="match status" value="1"/>
</dbReference>
<reference evidence="12" key="1">
    <citation type="journal article" date="2019" name="Int. J. Syst. Evol. Microbiol.">
        <title>The Global Catalogue of Microorganisms (GCM) 10K type strain sequencing project: providing services to taxonomists for standard genome sequencing and annotation.</title>
        <authorList>
            <consortium name="The Broad Institute Genomics Platform"/>
            <consortium name="The Broad Institute Genome Sequencing Center for Infectious Disease"/>
            <person name="Wu L."/>
            <person name="Ma J."/>
        </authorList>
    </citation>
    <scope>NUCLEOTIDE SEQUENCE [LARGE SCALE GENOMIC DNA]</scope>
    <source>
        <strain evidence="12">NBRC 111981</strain>
    </source>
</reference>
<dbReference type="NCBIfam" id="TIGR01026">
    <property type="entry name" value="fliI_yscN"/>
    <property type="match status" value="1"/>
</dbReference>
<sequence length="446" mass="47562">MSAVMTLDRFNSALDRMALVREYGHLLGFNGLVIEASGPDVKIGELCEIEGDARAPKVSAEVVGFRDGKLLLMPFGHLRGVAAGARVRSLGRALRIPVARAMVGRVLDAFGEPLDGGPGIAAEGYREVQPAPINPLRRVPLDEPLETGVCAIDGVMPIAKGQRVGVFAGSGVGKSTLLGMMARHVKADVIVVGMIGERGREVGDFLQESLGPEGRRRSVMMVATADQPALVRTHAVHAAHAVAEYFRDMGLDVLLIVDSITRFAMAQREVGLAVGEPPTSRGYPPSVFNLLPQILERGGRVCEGGSISAIYSVLVEGDDMNEPVADHMRAILDGHVVLSRELASRGQLPAIDLLSSVSRLLSRVADARQQKLSQRVKSILSTYETSRDLVDMGAYQAGANPALDEAIVLHPRLVDCLRQMPGQSASLRETVDKLEQVLANKAGAAA</sequence>
<evidence type="ECO:0000256" key="4">
    <source>
        <dbReference type="ARBA" id="ARBA00022741"/>
    </source>
</evidence>
<dbReference type="EMBL" id="BSOA01000001">
    <property type="protein sequence ID" value="GLQ86480.1"/>
    <property type="molecule type" value="Genomic_DNA"/>
</dbReference>
<keyword evidence="12" id="KW-1185">Reference proteome</keyword>
<dbReference type="RefSeq" id="WP_284329861.1">
    <property type="nucleotide sequence ID" value="NZ_BSOA01000001.1"/>
</dbReference>
<dbReference type="CDD" id="cd18117">
    <property type="entry name" value="ATP-synt_flagellum-secretory_path_III_N"/>
    <property type="match status" value="1"/>
</dbReference>
<evidence type="ECO:0000313" key="12">
    <source>
        <dbReference type="Proteomes" id="UP001156627"/>
    </source>
</evidence>
<dbReference type="Pfam" id="PF02874">
    <property type="entry name" value="ATP-synt_ab_N"/>
    <property type="match status" value="1"/>
</dbReference>
<evidence type="ECO:0000256" key="6">
    <source>
        <dbReference type="ARBA" id="ARBA00022927"/>
    </source>
</evidence>
<dbReference type="EC" id="7.4.2.8" evidence="9"/>
<keyword evidence="6" id="KW-0653">Protein transport</keyword>
<dbReference type="SMART" id="SM00382">
    <property type="entry name" value="AAA"/>
    <property type="match status" value="1"/>
</dbReference>
<evidence type="ECO:0000256" key="2">
    <source>
        <dbReference type="ARBA" id="ARBA00022448"/>
    </source>
</evidence>
<evidence type="ECO:0000313" key="11">
    <source>
        <dbReference type="EMBL" id="GLQ86480.1"/>
    </source>
</evidence>
<dbReference type="PANTHER" id="PTHR15184">
    <property type="entry name" value="ATP SYNTHASE"/>
    <property type="match status" value="1"/>
</dbReference>
<dbReference type="Gene3D" id="3.40.50.12240">
    <property type="match status" value="1"/>
</dbReference>
<evidence type="ECO:0000256" key="8">
    <source>
        <dbReference type="ARBA" id="ARBA00024342"/>
    </source>
</evidence>
<dbReference type="InterPro" id="IPR040627">
    <property type="entry name" value="T3SS_ATPase_C"/>
</dbReference>
<evidence type="ECO:0000256" key="1">
    <source>
        <dbReference type="ARBA" id="ARBA00004496"/>
    </source>
</evidence>
<dbReference type="Proteomes" id="UP001156627">
    <property type="component" value="Unassembled WGS sequence"/>
</dbReference>
<keyword evidence="7" id="KW-1278">Translocase</keyword>
<keyword evidence="3" id="KW-0963">Cytoplasm</keyword>
<dbReference type="InterPro" id="IPR050053">
    <property type="entry name" value="ATPase_alpha/beta_chains"/>
</dbReference>
<keyword evidence="2" id="KW-0813">Transport</keyword>
<dbReference type="CDD" id="cd01136">
    <property type="entry name" value="ATPase_flagellum-secretory_path_III"/>
    <property type="match status" value="1"/>
</dbReference>
<evidence type="ECO:0000256" key="3">
    <source>
        <dbReference type="ARBA" id="ARBA00022490"/>
    </source>
</evidence>
<proteinExistence type="inferred from homology"/>
<keyword evidence="4" id="KW-0547">Nucleotide-binding</keyword>
<dbReference type="SUPFAM" id="SSF52540">
    <property type="entry name" value="P-loop containing nucleoside triphosphate hydrolases"/>
    <property type="match status" value="1"/>
</dbReference>
<dbReference type="InterPro" id="IPR004100">
    <property type="entry name" value="ATPase_F1/V1/A1_a/bsu_N"/>
</dbReference>
<comment type="subcellular location">
    <subcellularLocation>
        <location evidence="1">Cytoplasm</location>
    </subcellularLocation>
</comment>
<evidence type="ECO:0000256" key="5">
    <source>
        <dbReference type="ARBA" id="ARBA00022840"/>
    </source>
</evidence>
<dbReference type="Pfam" id="PF00006">
    <property type="entry name" value="ATP-synt_ab"/>
    <property type="match status" value="1"/>
</dbReference>
<evidence type="ECO:0000256" key="7">
    <source>
        <dbReference type="ARBA" id="ARBA00022967"/>
    </source>
</evidence>
<keyword evidence="5" id="KW-0067">ATP-binding</keyword>
<gene>
    <name evidence="11" type="ORF">GCM10007898_00460</name>
</gene>
<dbReference type="InterPro" id="IPR000194">
    <property type="entry name" value="ATPase_F1/V1/A1_a/bsu_nucl-bd"/>
</dbReference>
<feature type="domain" description="AAA+ ATPase" evidence="10">
    <location>
        <begin position="160"/>
        <end position="342"/>
    </location>
</feature>
<comment type="caution">
    <text evidence="11">The sequence shown here is derived from an EMBL/GenBank/DDBJ whole genome shotgun (WGS) entry which is preliminary data.</text>
</comment>
<evidence type="ECO:0000259" key="10">
    <source>
        <dbReference type="SMART" id="SM00382"/>
    </source>
</evidence>
<name>A0ABQ5X4D7_9GAMM</name>
<dbReference type="InterPro" id="IPR003593">
    <property type="entry name" value="AAA+_ATPase"/>
</dbReference>
<comment type="similarity">
    <text evidence="8">Belongs to the ATPase alpha/beta chains family. T3SS ATPase subfamily.</text>
</comment>
<organism evidence="11 12">
    <name type="scientific">Dyella flagellata</name>
    <dbReference type="NCBI Taxonomy" id="1867833"/>
    <lineage>
        <taxon>Bacteria</taxon>
        <taxon>Pseudomonadati</taxon>
        <taxon>Pseudomonadota</taxon>
        <taxon>Gammaproteobacteria</taxon>
        <taxon>Lysobacterales</taxon>
        <taxon>Rhodanobacteraceae</taxon>
        <taxon>Dyella</taxon>
    </lineage>
</organism>
<dbReference type="PANTHER" id="PTHR15184:SF9">
    <property type="entry name" value="SPI-1 TYPE 3 SECRETION SYSTEM ATPASE"/>
    <property type="match status" value="1"/>
</dbReference>
<dbReference type="InterPro" id="IPR027417">
    <property type="entry name" value="P-loop_NTPase"/>
</dbReference>
<evidence type="ECO:0000256" key="9">
    <source>
        <dbReference type="ARBA" id="ARBA00024382"/>
    </source>
</evidence>
<protein>
    <recommendedName>
        <fullName evidence="9">protein-secreting ATPase</fullName>
        <ecNumber evidence="9">7.4.2.8</ecNumber>
    </recommendedName>
</protein>
<accession>A0ABQ5X4D7</accession>